<accession>H1HQX9</accession>
<dbReference type="PATRIC" id="fig|999422.3.peg.2700"/>
<dbReference type="Proteomes" id="UP000003167">
    <property type="component" value="Unassembled WGS sequence"/>
</dbReference>
<sequence length="67" mass="7550">MRRQNSNMIKKAAHYMGLPIIYIGVIILLVTHLLDIGKHNLPHLIGLALIIIGIIGYIVNDKCQNNY</sequence>
<keyword evidence="1" id="KW-0812">Transmembrane</keyword>
<evidence type="ECO:0000313" key="3">
    <source>
        <dbReference type="Proteomes" id="UP000003167"/>
    </source>
</evidence>
<keyword evidence="1" id="KW-1133">Transmembrane helix</keyword>
<gene>
    <name evidence="2" type="ORF">HMPREF9944_02573</name>
</gene>
<evidence type="ECO:0000256" key="1">
    <source>
        <dbReference type="SAM" id="Phobius"/>
    </source>
</evidence>
<keyword evidence="3" id="KW-1185">Reference proteome</keyword>
<dbReference type="AlphaFoldDB" id="H1HQX9"/>
<feature type="transmembrane region" description="Helical" evidence="1">
    <location>
        <begin position="40"/>
        <end position="59"/>
    </location>
</feature>
<comment type="caution">
    <text evidence="2">The sequence shown here is derived from an EMBL/GenBank/DDBJ whole genome shotgun (WGS) entry which is preliminary data.</text>
</comment>
<proteinExistence type="predicted"/>
<reference evidence="2 3" key="1">
    <citation type="submission" date="2011-12" db="EMBL/GenBank/DDBJ databases">
        <title>The Genome Sequence of Prevotella maculosa OT 289.</title>
        <authorList>
            <consortium name="The Broad Institute Genome Sequencing Platform"/>
            <person name="Earl A."/>
            <person name="Ward D."/>
            <person name="Feldgarden M."/>
            <person name="Gevers D."/>
            <person name="Izard J."/>
            <person name="Blanton J.M."/>
            <person name="Mathney J."/>
            <person name="Tanner A.C."/>
            <person name="Dewhirst F.E."/>
            <person name="Young S.K."/>
            <person name="Zeng Q."/>
            <person name="Gargeya S."/>
            <person name="Fitzgerald M."/>
            <person name="Haas B."/>
            <person name="Abouelleil A."/>
            <person name="Alvarado L."/>
            <person name="Arachchi H.M."/>
            <person name="Berlin A."/>
            <person name="Chapman S.B."/>
            <person name="Gearin G."/>
            <person name="Goldberg J."/>
            <person name="Griggs A."/>
            <person name="Gujja S."/>
            <person name="Hansen M."/>
            <person name="Heiman D."/>
            <person name="Howarth C."/>
            <person name="Larimer J."/>
            <person name="Lui A."/>
            <person name="MacDonald P.J.P."/>
            <person name="McCowen C."/>
            <person name="Montmayeur A."/>
            <person name="Murphy C."/>
            <person name="Neiman D."/>
            <person name="Pearson M."/>
            <person name="Priest M."/>
            <person name="Roberts A."/>
            <person name="Saif S."/>
            <person name="Shea T."/>
            <person name="Sisk P."/>
            <person name="Stolte C."/>
            <person name="Sykes S."/>
            <person name="Wortman J."/>
            <person name="Nusbaum C."/>
            <person name="Birren B."/>
        </authorList>
    </citation>
    <scope>NUCLEOTIDE SEQUENCE [LARGE SCALE GENOMIC DNA]</scope>
    <source>
        <strain evidence="2 3">OT 289</strain>
    </source>
</reference>
<keyword evidence="1" id="KW-0472">Membrane</keyword>
<name>H1HQX9_9BACT</name>
<evidence type="ECO:0000313" key="2">
    <source>
        <dbReference type="EMBL" id="EHO65037.1"/>
    </source>
</evidence>
<dbReference type="HOGENOM" id="CLU_205308_0_0_10"/>
<feature type="transmembrane region" description="Helical" evidence="1">
    <location>
        <begin position="12"/>
        <end position="34"/>
    </location>
</feature>
<organism evidence="2 3">
    <name type="scientific">Segatella maculosa OT 289</name>
    <dbReference type="NCBI Taxonomy" id="999422"/>
    <lineage>
        <taxon>Bacteria</taxon>
        <taxon>Pseudomonadati</taxon>
        <taxon>Bacteroidota</taxon>
        <taxon>Bacteroidia</taxon>
        <taxon>Bacteroidales</taxon>
        <taxon>Prevotellaceae</taxon>
        <taxon>Segatella</taxon>
    </lineage>
</organism>
<dbReference type="EMBL" id="AGEK01000053">
    <property type="protein sequence ID" value="EHO65037.1"/>
    <property type="molecule type" value="Genomic_DNA"/>
</dbReference>
<protein>
    <submittedName>
        <fullName evidence="2">Uncharacterized protein</fullName>
    </submittedName>
</protein>